<evidence type="ECO:0000256" key="1">
    <source>
        <dbReference type="PROSITE-ProRule" id="PRU00288"/>
    </source>
</evidence>
<keyword evidence="1" id="KW-0862">Zinc</keyword>
<feature type="compositionally biased region" description="Polar residues" evidence="2">
    <location>
        <begin position="300"/>
        <end position="320"/>
    </location>
</feature>
<dbReference type="GO" id="GO:0005096">
    <property type="term" value="F:GTPase activator activity"/>
    <property type="evidence" value="ECO:0007669"/>
    <property type="project" value="InterPro"/>
</dbReference>
<keyword evidence="5" id="KW-1185">Reference proteome</keyword>
<dbReference type="InterPro" id="IPR037278">
    <property type="entry name" value="ARFGAP/RecO"/>
</dbReference>
<dbReference type="PRINTS" id="PR00405">
    <property type="entry name" value="REVINTRACTNG"/>
</dbReference>
<dbReference type="Gene3D" id="1.10.220.150">
    <property type="entry name" value="Arf GTPase activating protein"/>
    <property type="match status" value="1"/>
</dbReference>
<feature type="compositionally biased region" description="Polar residues" evidence="2">
    <location>
        <begin position="472"/>
        <end position="481"/>
    </location>
</feature>
<dbReference type="InterPro" id="IPR009060">
    <property type="entry name" value="UBA-like_sf"/>
</dbReference>
<reference evidence="4 5" key="1">
    <citation type="submission" date="2017-10" db="EMBL/GenBank/DDBJ databases">
        <title>Comparative genomics in systemic dimorphic fungi from Ajellomycetaceae.</title>
        <authorList>
            <person name="Munoz J.F."/>
            <person name="Mcewen J.G."/>
            <person name="Clay O.K."/>
            <person name="Cuomo C.A."/>
        </authorList>
    </citation>
    <scope>NUCLEOTIDE SEQUENCE [LARGE SCALE GENOMIC DNA]</scope>
    <source>
        <strain evidence="4 5">UAMH4076</strain>
    </source>
</reference>
<feature type="compositionally biased region" description="Polar residues" evidence="2">
    <location>
        <begin position="262"/>
        <end position="290"/>
    </location>
</feature>
<dbReference type="CDD" id="cd08204">
    <property type="entry name" value="ArfGap"/>
    <property type="match status" value="1"/>
</dbReference>
<comment type="caution">
    <text evidence="4">The sequence shown here is derived from an EMBL/GenBank/DDBJ whole genome shotgun (WGS) entry which is preliminary data.</text>
</comment>
<dbReference type="PANTHER" id="PTHR45705">
    <property type="entry name" value="FI20236P1"/>
    <property type="match status" value="1"/>
</dbReference>
<feature type="domain" description="Arf-GAP" evidence="3">
    <location>
        <begin position="15"/>
        <end position="136"/>
    </location>
</feature>
<dbReference type="SUPFAM" id="SSF57863">
    <property type="entry name" value="ArfGap/RecO-like zinc finger"/>
    <property type="match status" value="1"/>
</dbReference>
<dbReference type="SUPFAM" id="SSF46934">
    <property type="entry name" value="UBA-like"/>
    <property type="match status" value="1"/>
</dbReference>
<dbReference type="VEuPathDB" id="FungiDB:EMCG_00182"/>
<dbReference type="Pfam" id="PF01412">
    <property type="entry name" value="ArfGap"/>
    <property type="match status" value="1"/>
</dbReference>
<protein>
    <recommendedName>
        <fullName evidence="3">Arf-GAP domain-containing protein</fullName>
    </recommendedName>
</protein>
<dbReference type="InterPro" id="IPR038508">
    <property type="entry name" value="ArfGAP_dom_sf"/>
</dbReference>
<feature type="region of interest" description="Disordered" evidence="2">
    <location>
        <begin position="553"/>
        <end position="691"/>
    </location>
</feature>
<feature type="compositionally biased region" description="Low complexity" evidence="2">
    <location>
        <begin position="566"/>
        <end position="594"/>
    </location>
</feature>
<dbReference type="EMBL" id="PDND01000276">
    <property type="protein sequence ID" value="PGH29068.1"/>
    <property type="molecule type" value="Genomic_DNA"/>
</dbReference>
<feature type="compositionally biased region" description="Low complexity" evidence="2">
    <location>
        <begin position="482"/>
        <end position="504"/>
    </location>
</feature>
<dbReference type="InterPro" id="IPR001164">
    <property type="entry name" value="ArfGAP_dom"/>
</dbReference>
<feature type="compositionally biased region" description="Basic and acidic residues" evidence="2">
    <location>
        <begin position="129"/>
        <end position="141"/>
    </location>
</feature>
<sequence>MVSALSKRQQARNERALQELIRSVPGNDRCVDCQARNPGWASWNLGVFLCVRCATLHRKLGTHISKVKSLSMDSWSSDQVDNMRRNGNDVVNKIYNPRNVKPPIPIDVDEVDSAMERFIRQKYELKVLEDGRPKPPSRHDPSYTVTKASDNSPPPLPPKTGRRFGFGLRSASYNNAVASSEKSSPREDYAFSSNRQSRTFGASVGDADGTLESKLEALRDMGFPDNKRNATILKGLNGNMDKSIESLVRLGEGTDPRPRSRTPVQKATPTSSQFSEPTKSPKSTLSNNPFDNLDSAPSRAPSSYAGSQAEPQPASSNGGKSYNPFDSLGAQPAPTQSTQSLDQSFQQLQVSQPLFPNITGGYPSQQGQMPLQRYQQSITPPVTISSQNDITASPTSLNGGYNPFFQNVQPVQQNTNNNPYFDQSQGLSPTNPFFNMSGQIQGSQSLTQASGYGTGSVNQPQMPQFQRYNTMPILSSSSPFSQQQQQQLQLQQQPQQLYLQQDQQAPYNPFTMPTTPSSNPSYQPQFNLQPAQQPLMPQQTGRIDKSSILALYNFSQPPPTIPEQPPQQSTPDFTTQQQQQQPHQQQLQQQQQQQIPAAPFDLSPSNSRNPYHAAPPNNTMTTPGAPPTSAVMGSKSQMASAPGGVGLGAGGGGNPFPPRTHMSQASVDIGGMQNGRHSPDVFASLSSRYVR</sequence>
<dbReference type="PROSITE" id="PS50115">
    <property type="entry name" value="ARFGAP"/>
    <property type="match status" value="1"/>
</dbReference>
<feature type="compositionally biased region" description="Polar residues" evidence="2">
    <location>
        <begin position="333"/>
        <end position="342"/>
    </location>
</feature>
<feature type="region of interest" description="Disordered" evidence="2">
    <location>
        <begin position="250"/>
        <end position="342"/>
    </location>
</feature>
<feature type="region of interest" description="Disordered" evidence="2">
    <location>
        <begin position="129"/>
        <end position="166"/>
    </location>
</feature>
<feature type="compositionally biased region" description="Gly residues" evidence="2">
    <location>
        <begin position="643"/>
        <end position="654"/>
    </location>
</feature>
<dbReference type="Proteomes" id="UP000226031">
    <property type="component" value="Unassembled WGS sequence"/>
</dbReference>
<feature type="compositionally biased region" description="Pro residues" evidence="2">
    <location>
        <begin position="556"/>
        <end position="565"/>
    </location>
</feature>
<dbReference type="FunFam" id="1.10.8.10:FF:000081">
    <property type="entry name" value="GTPase activating protein for Arf"/>
    <property type="match status" value="1"/>
</dbReference>
<dbReference type="Gene3D" id="1.10.8.10">
    <property type="entry name" value="DNA helicase RuvA subunit, C-terminal domain"/>
    <property type="match status" value="1"/>
</dbReference>
<organism evidence="4 5">
    <name type="scientific">[Emmonsia] crescens</name>
    <dbReference type="NCBI Taxonomy" id="73230"/>
    <lineage>
        <taxon>Eukaryota</taxon>
        <taxon>Fungi</taxon>
        <taxon>Dikarya</taxon>
        <taxon>Ascomycota</taxon>
        <taxon>Pezizomycotina</taxon>
        <taxon>Eurotiomycetes</taxon>
        <taxon>Eurotiomycetidae</taxon>
        <taxon>Onygenales</taxon>
        <taxon>Ajellomycetaceae</taxon>
        <taxon>Emergomyces</taxon>
    </lineage>
</organism>
<dbReference type="STRING" id="73230.A0A2B7Z7E6"/>
<keyword evidence="1" id="KW-0479">Metal-binding</keyword>
<dbReference type="GO" id="GO:0008270">
    <property type="term" value="F:zinc ion binding"/>
    <property type="evidence" value="ECO:0007669"/>
    <property type="project" value="UniProtKB-KW"/>
</dbReference>
<dbReference type="AlphaFoldDB" id="A0A2B7Z7E6"/>
<dbReference type="GO" id="GO:0005737">
    <property type="term" value="C:cytoplasm"/>
    <property type="evidence" value="ECO:0007669"/>
    <property type="project" value="TreeGrafter"/>
</dbReference>
<dbReference type="PANTHER" id="PTHR45705:SF7">
    <property type="entry name" value="ACTIVATING PROTEIN FOR ARF, PUTATIVE (AFU_ORTHOLOGUE AFUA_4G09120)-RELATED"/>
    <property type="match status" value="1"/>
</dbReference>
<feature type="region of interest" description="Disordered" evidence="2">
    <location>
        <begin position="472"/>
        <end position="528"/>
    </location>
</feature>
<evidence type="ECO:0000313" key="4">
    <source>
        <dbReference type="EMBL" id="PGH29068.1"/>
    </source>
</evidence>
<dbReference type="FunFam" id="1.10.220.150:FF:000026">
    <property type="entry name" value="GTPase activating protein for Arf, putative"/>
    <property type="match status" value="1"/>
</dbReference>
<name>A0A2B7Z7E6_9EURO</name>
<accession>A0A2B7Z7E6</accession>
<dbReference type="InterPro" id="IPR051718">
    <property type="entry name" value="ARF_GTPase-activating"/>
</dbReference>
<dbReference type="SMART" id="SM00105">
    <property type="entry name" value="ArfGap"/>
    <property type="match status" value="1"/>
</dbReference>
<feature type="compositionally biased region" description="Polar residues" evidence="2">
    <location>
        <begin position="511"/>
        <end position="527"/>
    </location>
</feature>
<proteinExistence type="predicted"/>
<evidence type="ECO:0000313" key="5">
    <source>
        <dbReference type="Proteomes" id="UP000226031"/>
    </source>
</evidence>
<gene>
    <name evidence="4" type="ORF">GX50_08181</name>
</gene>
<evidence type="ECO:0000256" key="2">
    <source>
        <dbReference type="SAM" id="MobiDB-lite"/>
    </source>
</evidence>
<keyword evidence="1" id="KW-0863">Zinc-finger</keyword>
<evidence type="ECO:0000259" key="3">
    <source>
        <dbReference type="PROSITE" id="PS50115"/>
    </source>
</evidence>